<evidence type="ECO:0000313" key="4">
    <source>
        <dbReference type="EMBL" id="RUR80223.1"/>
    </source>
</evidence>
<dbReference type="InterPro" id="IPR019200">
    <property type="entry name" value="ATP_adenylylTrfase_C"/>
</dbReference>
<evidence type="ECO:0000256" key="1">
    <source>
        <dbReference type="PIRSR" id="PIRSR000846-1"/>
    </source>
</evidence>
<dbReference type="GO" id="GO:0005524">
    <property type="term" value="F:ATP binding"/>
    <property type="evidence" value="ECO:0007669"/>
    <property type="project" value="InterPro"/>
</dbReference>
<dbReference type="Proteomes" id="UP000268857">
    <property type="component" value="Unassembled WGS sequence"/>
</dbReference>
<accession>A0A433NDS8</accession>
<dbReference type="InterPro" id="IPR045759">
    <property type="entry name" value="Ap4A_phos1/2_N"/>
</dbReference>
<dbReference type="EMBL" id="RSCJ01000011">
    <property type="protein sequence ID" value="RUR80223.1"/>
    <property type="molecule type" value="Genomic_DNA"/>
</dbReference>
<dbReference type="SUPFAM" id="SSF54197">
    <property type="entry name" value="HIT-like"/>
    <property type="match status" value="1"/>
</dbReference>
<dbReference type="PANTHER" id="PTHR38420">
    <property type="entry name" value="AP-4-A PHOSPHORYLASE II"/>
    <property type="match status" value="1"/>
</dbReference>
<protein>
    <submittedName>
        <fullName evidence="4">ATP adenylyltransferase</fullName>
    </submittedName>
</protein>
<keyword evidence="4" id="KW-0548">Nucleotidyltransferase</keyword>
<feature type="domain" description="Ap4A phosphorylase 1/2 N-terminal" evidence="3">
    <location>
        <begin position="10"/>
        <end position="185"/>
    </location>
</feature>
<dbReference type="InterPro" id="IPR036265">
    <property type="entry name" value="HIT-like_sf"/>
</dbReference>
<dbReference type="Pfam" id="PF19327">
    <property type="entry name" value="Ap4A_phos_N"/>
    <property type="match status" value="1"/>
</dbReference>
<dbReference type="GO" id="GO:0003877">
    <property type="term" value="F:ATP:ADP adenylyltransferase activity"/>
    <property type="evidence" value="ECO:0007669"/>
    <property type="project" value="InterPro"/>
</dbReference>
<evidence type="ECO:0000313" key="5">
    <source>
        <dbReference type="Proteomes" id="UP000268857"/>
    </source>
</evidence>
<organism evidence="4 5">
    <name type="scientific">Chlorogloeopsis fritschii PCC 6912</name>
    <dbReference type="NCBI Taxonomy" id="211165"/>
    <lineage>
        <taxon>Bacteria</taxon>
        <taxon>Bacillati</taxon>
        <taxon>Cyanobacteriota</taxon>
        <taxon>Cyanophyceae</taxon>
        <taxon>Nostocales</taxon>
        <taxon>Chlorogloeopsidaceae</taxon>
        <taxon>Chlorogloeopsis</taxon>
    </lineage>
</organism>
<dbReference type="OrthoDB" id="421767at2"/>
<dbReference type="InterPro" id="IPR009163">
    <property type="entry name" value="Ap4A_phos1/2"/>
</dbReference>
<dbReference type="PIRSF" id="PIRSF000846">
    <property type="entry name" value="ATP_adenylyltr"/>
    <property type="match status" value="1"/>
</dbReference>
<keyword evidence="5" id="KW-1185">Reference proteome</keyword>
<dbReference type="GO" id="GO:0009117">
    <property type="term" value="P:nucleotide metabolic process"/>
    <property type="evidence" value="ECO:0007669"/>
    <property type="project" value="InterPro"/>
</dbReference>
<dbReference type="InterPro" id="IPR043171">
    <property type="entry name" value="Ap4A_phos1/2-like"/>
</dbReference>
<reference evidence="4 5" key="1">
    <citation type="journal article" date="2019" name="Genome Biol. Evol.">
        <title>Day and night: Metabolic profiles and evolutionary relationships of six axenic non-marine cyanobacteria.</title>
        <authorList>
            <person name="Will S.E."/>
            <person name="Henke P."/>
            <person name="Boedeker C."/>
            <person name="Huang S."/>
            <person name="Brinkmann H."/>
            <person name="Rohde M."/>
            <person name="Jarek M."/>
            <person name="Friedl T."/>
            <person name="Seufert S."/>
            <person name="Schumacher M."/>
            <person name="Overmann J."/>
            <person name="Neumann-Schaal M."/>
            <person name="Petersen J."/>
        </authorList>
    </citation>
    <scope>NUCLEOTIDE SEQUENCE [LARGE SCALE GENOMIC DNA]</scope>
    <source>
        <strain evidence="4 5">PCC 6912</strain>
    </source>
</reference>
<dbReference type="AlphaFoldDB" id="A0A433NDS8"/>
<evidence type="ECO:0000259" key="3">
    <source>
        <dbReference type="Pfam" id="PF19327"/>
    </source>
</evidence>
<evidence type="ECO:0000259" key="2">
    <source>
        <dbReference type="Pfam" id="PF09830"/>
    </source>
</evidence>
<dbReference type="PANTHER" id="PTHR38420:SF1">
    <property type="entry name" value="PUTATIVE (AFU_ORTHOLOGUE AFUA_5G14690)-RELATED"/>
    <property type="match status" value="1"/>
</dbReference>
<dbReference type="Gene3D" id="3.30.428.70">
    <property type="match status" value="1"/>
</dbReference>
<keyword evidence="4" id="KW-0808">Transferase</keyword>
<feature type="domain" description="ATP adenylyltransferase C-terminal" evidence="2">
    <location>
        <begin position="198"/>
        <end position="306"/>
    </location>
</feature>
<name>A0A433NDS8_CHLFR</name>
<proteinExistence type="predicted"/>
<sequence length="311" mass="35136">MSQEKMVEGKILLKPGTLWTKVKEQTKYALSTGALVPIPTESEFVEQDGVRFLVRILSNLARKDEAKLKQQKQSTSSNKDFNPFLPYEEDLFVADISDSHVCILNKYNVADYHLLLITRAFEEQENWLNLQDFTAMWACMAEYDGLTFYNAGKIAGASQRHKHLQIVPLPLVPTGSQIPIEPLLTSAQFQNSIATIPGLPFLHAFTLLDSCWKQSPFAAAETTLLCYRSLLKAVGLEVGKGNKQSGAYNLLITRKWMLLVRRSQEYFQSIPVNSLGFAGTLFVKNEEQMQMLKKYGPMTLLKNVAMRSQEC</sequence>
<dbReference type="STRING" id="211165.GCA_000317285_01363"/>
<comment type="caution">
    <text evidence="4">The sequence shown here is derived from an EMBL/GenBank/DDBJ whole genome shotgun (WGS) entry which is preliminary data.</text>
</comment>
<feature type="active site" description="Nucleophile" evidence="1">
    <location>
        <position position="163"/>
    </location>
</feature>
<gene>
    <name evidence="4" type="ORF">PCC6912_30830</name>
</gene>
<dbReference type="Pfam" id="PF09830">
    <property type="entry name" value="ATP_transf"/>
    <property type="match status" value="1"/>
</dbReference>